<dbReference type="AlphaFoldDB" id="A0A4E0QTM6"/>
<name>A0A4E0QTM6_FASHE</name>
<protein>
    <submittedName>
        <fullName evidence="1">Uncharacterized protein</fullName>
    </submittedName>
</protein>
<evidence type="ECO:0000313" key="1">
    <source>
        <dbReference type="EMBL" id="THD18445.1"/>
    </source>
</evidence>
<accession>A0A4E0QTM6</accession>
<gene>
    <name evidence="1" type="ORF">D915_011060</name>
</gene>
<organism evidence="1 2">
    <name type="scientific">Fasciola hepatica</name>
    <name type="common">Liver fluke</name>
    <dbReference type="NCBI Taxonomy" id="6192"/>
    <lineage>
        <taxon>Eukaryota</taxon>
        <taxon>Metazoa</taxon>
        <taxon>Spiralia</taxon>
        <taxon>Lophotrochozoa</taxon>
        <taxon>Platyhelminthes</taxon>
        <taxon>Trematoda</taxon>
        <taxon>Digenea</taxon>
        <taxon>Plagiorchiida</taxon>
        <taxon>Echinostomata</taxon>
        <taxon>Echinostomatoidea</taxon>
        <taxon>Fasciolidae</taxon>
        <taxon>Fasciola</taxon>
    </lineage>
</organism>
<reference evidence="1" key="1">
    <citation type="submission" date="2019-03" db="EMBL/GenBank/DDBJ databases">
        <title>Improved annotation for the trematode Fasciola hepatica.</title>
        <authorList>
            <person name="Choi Y.-J."/>
            <person name="Martin J."/>
            <person name="Mitreva M."/>
        </authorList>
    </citation>
    <scope>NUCLEOTIDE SEQUENCE [LARGE SCALE GENOMIC DNA]</scope>
</reference>
<evidence type="ECO:0000313" key="2">
    <source>
        <dbReference type="Proteomes" id="UP000230066"/>
    </source>
</evidence>
<feature type="non-terminal residue" evidence="1">
    <location>
        <position position="51"/>
    </location>
</feature>
<keyword evidence="2" id="KW-1185">Reference proteome</keyword>
<proteinExistence type="predicted"/>
<comment type="caution">
    <text evidence="1">The sequence shown here is derived from an EMBL/GenBank/DDBJ whole genome shotgun (WGS) entry which is preliminary data.</text>
</comment>
<dbReference type="EMBL" id="JXXN02011644">
    <property type="protein sequence ID" value="THD18445.1"/>
    <property type="molecule type" value="Genomic_DNA"/>
</dbReference>
<sequence length="51" mass="5585">MRSGCRNPYRVSSGEPPPIQSFASSHLSWLFPSPVHTRCGHSGTLTCDRIA</sequence>
<dbReference type="Proteomes" id="UP000230066">
    <property type="component" value="Unassembled WGS sequence"/>
</dbReference>